<feature type="region of interest" description="Disordered" evidence="1">
    <location>
        <begin position="239"/>
        <end position="277"/>
    </location>
</feature>
<organism evidence="2">
    <name type="scientific">Drosophila melanogaster</name>
    <name type="common">Fruit fly</name>
    <dbReference type="NCBI Taxonomy" id="7227"/>
    <lineage>
        <taxon>Eukaryota</taxon>
        <taxon>Metazoa</taxon>
        <taxon>Ecdysozoa</taxon>
        <taxon>Arthropoda</taxon>
        <taxon>Hexapoda</taxon>
        <taxon>Insecta</taxon>
        <taxon>Pterygota</taxon>
        <taxon>Neoptera</taxon>
        <taxon>Endopterygota</taxon>
        <taxon>Diptera</taxon>
        <taxon>Brachycera</taxon>
        <taxon>Muscomorpha</taxon>
        <taxon>Ephydroidea</taxon>
        <taxon>Drosophilidae</taxon>
        <taxon>Drosophila</taxon>
        <taxon>Sophophora</taxon>
    </lineage>
</organism>
<sequence>MPPSFLIHIFLQVVNSRRETDAGIYWCEAKNELGVARSRNATLQVADFSPQQLVVNVMEGSGSYPPSIDATHVALTPLRLRPPLCLLLANISFICRCLFIPECLSGGPPRPPVMSWISSHMKIDIAQCGVYFAFVLDCPCFCWCLSLLFESCLASARAGFAFCGMSLGNIFQYLHRNFALRAVNAHEAFDLILKGVLCRTNERKGGGRSHMLNKLSELAARSDLHLCNRGFSAPIGPLTMTSDPGVTRRMEKPKPTRTRPTQLLPSGTEPDTDYDFD</sequence>
<dbReference type="InterPro" id="IPR036179">
    <property type="entry name" value="Ig-like_dom_sf"/>
</dbReference>
<proteinExistence type="predicted"/>
<gene>
    <name evidence="2" type="ORF">HDC00197</name>
</gene>
<evidence type="ECO:0000256" key="1">
    <source>
        <dbReference type="SAM" id="MobiDB-lite"/>
    </source>
</evidence>
<protein>
    <submittedName>
        <fullName evidence="2">HDC00197</fullName>
    </submittedName>
</protein>
<name>Q6II00_DROME</name>
<reference evidence="2" key="1">
    <citation type="journal article" date="2003" name="Genome Biol.">
        <title>An integrated gene annotation and transcriptional profiling approach towards the full gene content of the Drosophila genome.</title>
        <authorList>
            <person name="Hild M."/>
            <person name="Beckmann B."/>
            <person name="Haas S.A."/>
            <person name="Koch B."/>
            <person name="Solovyev V."/>
            <person name="Busold C."/>
            <person name="Fellenberg K."/>
            <person name="Boutros M."/>
            <person name="Vingron M."/>
            <person name="Sauer F."/>
            <person name="Hoheisel J.D."/>
            <person name="Paro R."/>
        </authorList>
    </citation>
    <scope>NUCLEOTIDE SEQUENCE</scope>
</reference>
<evidence type="ECO:0000313" key="2">
    <source>
        <dbReference type="EMBL" id="DAA03465.1"/>
    </source>
</evidence>
<dbReference type="SUPFAM" id="SSF48726">
    <property type="entry name" value="Immunoglobulin"/>
    <property type="match status" value="1"/>
</dbReference>
<dbReference type="Gene3D" id="2.60.40.10">
    <property type="entry name" value="Immunoglobulins"/>
    <property type="match status" value="1"/>
</dbReference>
<dbReference type="AlphaFoldDB" id="Q6II00"/>
<dbReference type="InterPro" id="IPR013783">
    <property type="entry name" value="Ig-like_fold"/>
</dbReference>
<dbReference type="EMBL" id="BK003266">
    <property type="protein sequence ID" value="DAA03465.1"/>
    <property type="molecule type" value="Genomic_DNA"/>
</dbReference>
<accession>Q6II00</accession>